<name>D5GC53_TUBMM</name>
<organism evidence="1 2">
    <name type="scientific">Tuber melanosporum (strain Mel28)</name>
    <name type="common">Perigord black truffle</name>
    <dbReference type="NCBI Taxonomy" id="656061"/>
    <lineage>
        <taxon>Eukaryota</taxon>
        <taxon>Fungi</taxon>
        <taxon>Dikarya</taxon>
        <taxon>Ascomycota</taxon>
        <taxon>Pezizomycotina</taxon>
        <taxon>Pezizomycetes</taxon>
        <taxon>Pezizales</taxon>
        <taxon>Tuberaceae</taxon>
        <taxon>Tuber</taxon>
    </lineage>
</organism>
<reference evidence="1 2" key="1">
    <citation type="journal article" date="2010" name="Nature">
        <title>Perigord black truffle genome uncovers evolutionary origins and mechanisms of symbiosis.</title>
        <authorList>
            <person name="Martin F."/>
            <person name="Kohler A."/>
            <person name="Murat C."/>
            <person name="Balestrini R."/>
            <person name="Coutinho P.M."/>
            <person name="Jaillon O."/>
            <person name="Montanini B."/>
            <person name="Morin E."/>
            <person name="Noel B."/>
            <person name="Percudani R."/>
            <person name="Porcel B."/>
            <person name="Rubini A."/>
            <person name="Amicucci A."/>
            <person name="Amselem J."/>
            <person name="Anthouard V."/>
            <person name="Arcioni S."/>
            <person name="Artiguenave F."/>
            <person name="Aury J.M."/>
            <person name="Ballario P."/>
            <person name="Bolchi A."/>
            <person name="Brenna A."/>
            <person name="Brun A."/>
            <person name="Buee M."/>
            <person name="Cantarel B."/>
            <person name="Chevalier G."/>
            <person name="Couloux A."/>
            <person name="Da Silva C."/>
            <person name="Denoeud F."/>
            <person name="Duplessis S."/>
            <person name="Ghignone S."/>
            <person name="Hilselberger B."/>
            <person name="Iotti M."/>
            <person name="Marcais B."/>
            <person name="Mello A."/>
            <person name="Miranda M."/>
            <person name="Pacioni G."/>
            <person name="Quesneville H."/>
            <person name="Riccioni C."/>
            <person name="Ruotolo R."/>
            <person name="Splivallo R."/>
            <person name="Stocchi V."/>
            <person name="Tisserant E."/>
            <person name="Viscomi A.R."/>
            <person name="Zambonelli A."/>
            <person name="Zampieri E."/>
            <person name="Henrissat B."/>
            <person name="Lebrun M.H."/>
            <person name="Paolocci F."/>
            <person name="Bonfante P."/>
            <person name="Ottonello S."/>
            <person name="Wincker P."/>
        </authorList>
    </citation>
    <scope>NUCLEOTIDE SEQUENCE [LARGE SCALE GENOMIC DNA]</scope>
    <source>
        <strain evidence="1 2">Mel28</strain>
    </source>
</reference>
<dbReference type="AlphaFoldDB" id="D5GC53"/>
<dbReference type="Proteomes" id="UP000006911">
    <property type="component" value="Unassembled WGS sequence"/>
</dbReference>
<dbReference type="HOGENOM" id="CLU_3260852_0_0_1"/>
<dbReference type="KEGG" id="tml:GSTUM_00000568001"/>
<keyword evidence="2" id="KW-1185">Reference proteome</keyword>
<evidence type="ECO:0000313" key="2">
    <source>
        <dbReference type="Proteomes" id="UP000006911"/>
    </source>
</evidence>
<protein>
    <submittedName>
        <fullName evidence="1">(Perigord truffle) hypothetical protein</fullName>
    </submittedName>
</protein>
<dbReference type="GeneID" id="9181365"/>
<gene>
    <name evidence="1" type="ORF">GSTUM_00000568001</name>
</gene>
<sequence length="42" mass="4679">MIMRTFLVAGCYSLPVTECYKILVEPWRLNLAGSTCLSMLPG</sequence>
<accession>D5GC53</accession>
<dbReference type="RefSeq" id="XP_002837905.1">
    <property type="nucleotide sequence ID" value="XM_002837859.1"/>
</dbReference>
<evidence type="ECO:0000313" key="1">
    <source>
        <dbReference type="EMBL" id="CAZ82096.1"/>
    </source>
</evidence>
<dbReference type="EMBL" id="FN430100">
    <property type="protein sequence ID" value="CAZ82096.1"/>
    <property type="molecule type" value="Genomic_DNA"/>
</dbReference>
<dbReference type="InParanoid" id="D5GC53"/>
<proteinExistence type="predicted"/>